<feature type="domain" description="Aminotransferase class I/classII large" evidence="5">
    <location>
        <begin position="19"/>
        <end position="347"/>
    </location>
</feature>
<keyword evidence="3" id="KW-0808">Transferase</keyword>
<dbReference type="AlphaFoldDB" id="A0A1F6C3B4"/>
<dbReference type="Gene3D" id="3.40.640.10">
    <property type="entry name" value="Type I PLP-dependent aspartate aminotransferase-like (Major domain)"/>
    <property type="match status" value="1"/>
</dbReference>
<dbReference type="GO" id="GO:0030170">
    <property type="term" value="F:pyridoxal phosphate binding"/>
    <property type="evidence" value="ECO:0007669"/>
    <property type="project" value="InterPro"/>
</dbReference>
<evidence type="ECO:0000256" key="1">
    <source>
        <dbReference type="ARBA" id="ARBA00001933"/>
    </source>
</evidence>
<dbReference type="PANTHER" id="PTHR42790">
    <property type="entry name" value="AMINOTRANSFERASE"/>
    <property type="match status" value="1"/>
</dbReference>
<dbReference type="InterPro" id="IPR015424">
    <property type="entry name" value="PyrdxlP-dep_Trfase"/>
</dbReference>
<evidence type="ECO:0000256" key="3">
    <source>
        <dbReference type="ARBA" id="ARBA00022679"/>
    </source>
</evidence>
<dbReference type="InterPro" id="IPR050859">
    <property type="entry name" value="Class-I_PLP-dep_aminotransf"/>
</dbReference>
<evidence type="ECO:0000256" key="2">
    <source>
        <dbReference type="ARBA" id="ARBA00022576"/>
    </source>
</evidence>
<dbReference type="InterPro" id="IPR004839">
    <property type="entry name" value="Aminotransferase_I/II_large"/>
</dbReference>
<dbReference type="PANTHER" id="PTHR42790:SF19">
    <property type="entry name" value="KYNURENINE_ALPHA-AMINOADIPATE AMINOTRANSFERASE, MITOCHONDRIAL"/>
    <property type="match status" value="1"/>
</dbReference>
<proteinExistence type="predicted"/>
<keyword evidence="2" id="KW-0032">Aminotransferase</keyword>
<accession>A0A1F6C3B4</accession>
<dbReference type="CDD" id="cd00609">
    <property type="entry name" value="AAT_like"/>
    <property type="match status" value="1"/>
</dbReference>
<keyword evidence="4" id="KW-0663">Pyridoxal phosphate</keyword>
<dbReference type="EMBL" id="MFKF01000432">
    <property type="protein sequence ID" value="OGG43548.1"/>
    <property type="molecule type" value="Genomic_DNA"/>
</dbReference>
<dbReference type="InterPro" id="IPR015421">
    <property type="entry name" value="PyrdxlP-dep_Trfase_major"/>
</dbReference>
<evidence type="ECO:0000259" key="5">
    <source>
        <dbReference type="Pfam" id="PF00155"/>
    </source>
</evidence>
<dbReference type="Proteomes" id="UP000178606">
    <property type="component" value="Unassembled WGS sequence"/>
</dbReference>
<comment type="caution">
    <text evidence="6">The sequence shown here is derived from an EMBL/GenBank/DDBJ whole genome shotgun (WGS) entry which is preliminary data.</text>
</comment>
<gene>
    <name evidence="6" type="ORF">A3F84_20475</name>
</gene>
<dbReference type="Pfam" id="PF00155">
    <property type="entry name" value="Aminotran_1_2"/>
    <property type="match status" value="1"/>
</dbReference>
<evidence type="ECO:0000256" key="4">
    <source>
        <dbReference type="ARBA" id="ARBA00022898"/>
    </source>
</evidence>
<dbReference type="Gene3D" id="3.90.1150.10">
    <property type="entry name" value="Aspartate Aminotransferase, domain 1"/>
    <property type="match status" value="1"/>
</dbReference>
<dbReference type="GO" id="GO:1901605">
    <property type="term" value="P:alpha-amino acid metabolic process"/>
    <property type="evidence" value="ECO:0007669"/>
    <property type="project" value="TreeGrafter"/>
</dbReference>
<name>A0A1F6C3B4_HANXR</name>
<comment type="cofactor">
    <cofactor evidence="1">
        <name>pyridoxal 5'-phosphate</name>
        <dbReference type="ChEBI" id="CHEBI:597326"/>
    </cofactor>
</comment>
<reference evidence="6 7" key="1">
    <citation type="journal article" date="2016" name="Nat. Commun.">
        <title>Thousands of microbial genomes shed light on interconnected biogeochemical processes in an aquifer system.</title>
        <authorList>
            <person name="Anantharaman K."/>
            <person name="Brown C.T."/>
            <person name="Hug L.A."/>
            <person name="Sharon I."/>
            <person name="Castelle C.J."/>
            <person name="Probst A.J."/>
            <person name="Thomas B.C."/>
            <person name="Singh A."/>
            <person name="Wilkins M.J."/>
            <person name="Karaoz U."/>
            <person name="Brodie E.L."/>
            <person name="Williams K.H."/>
            <person name="Hubbard S.S."/>
            <person name="Banfield J.F."/>
        </authorList>
    </citation>
    <scope>NUCLEOTIDE SEQUENCE [LARGE SCALE GENOMIC DNA]</scope>
    <source>
        <strain evidence="7">RIFCSPLOWO2_12_FULL_64_10</strain>
    </source>
</reference>
<dbReference type="GO" id="GO:0008483">
    <property type="term" value="F:transaminase activity"/>
    <property type="evidence" value="ECO:0007669"/>
    <property type="project" value="UniProtKB-KW"/>
</dbReference>
<protein>
    <recommendedName>
        <fullName evidence="5">Aminotransferase class I/classII large domain-containing protein</fullName>
    </recommendedName>
</protein>
<sequence length="371" mass="41380">MKRYDFGSGRPDPASFPVQGLVEAAIHAIPKIGGDFVLYPGDKGHLGLREVMAARESRREGVKVSPDDIALMTGSMQAVTLMAEAFMEQRGDVILTEEFTYSGTIGAYKKLGAELVGVPLDGDGMRPDLLEETIQRLIAEGRRPKFIYTLATYQNPTGSVMPLDRRREILRVANRYGVILVEDNCYGDVKFEGEHVPAFYTLDGAENVLYICSLSKVLAPGVRLGYLLAKPPMMRRALDRRYDGGNSVLAACIVGEYFRENMWDHIGKICRIIQEKRDTLFSSLERHLGDIATWSHPVGGLFLWLKLPETTDMDRLQKLAGEKGVVFARGRGFHVYGQDVKYIRLAFGYPGLEEIREGVKVLAQCVREAQA</sequence>
<dbReference type="InterPro" id="IPR015422">
    <property type="entry name" value="PyrdxlP-dep_Trfase_small"/>
</dbReference>
<evidence type="ECO:0000313" key="7">
    <source>
        <dbReference type="Proteomes" id="UP000178606"/>
    </source>
</evidence>
<dbReference type="SUPFAM" id="SSF53383">
    <property type="entry name" value="PLP-dependent transferases"/>
    <property type="match status" value="1"/>
</dbReference>
<evidence type="ECO:0000313" key="6">
    <source>
        <dbReference type="EMBL" id="OGG43548.1"/>
    </source>
</evidence>
<organism evidence="6 7">
    <name type="scientific">Handelsmanbacteria sp. (strain RIFCSPLOWO2_12_FULL_64_10)</name>
    <dbReference type="NCBI Taxonomy" id="1817868"/>
    <lineage>
        <taxon>Bacteria</taxon>
        <taxon>Candidatus Handelsmaniibacteriota</taxon>
    </lineage>
</organism>